<evidence type="ECO:0000313" key="4">
    <source>
        <dbReference type="Proteomes" id="UP000293912"/>
    </source>
</evidence>
<dbReference type="InterPro" id="IPR003430">
    <property type="entry name" value="Phenol_Hydrox"/>
</dbReference>
<proteinExistence type="predicted"/>
<gene>
    <name evidence="3" type="primary">tmoE</name>
    <name evidence="3" type="ORF">HPF_01785</name>
</gene>
<dbReference type="CDD" id="cd01058">
    <property type="entry name" value="AAMH_B"/>
    <property type="match status" value="1"/>
</dbReference>
<dbReference type="InterPro" id="IPR012348">
    <property type="entry name" value="RNR-like"/>
</dbReference>
<sequence length="328" mass="36977">MSQPEVLKPLKTWSHLAGRRRKPSEYEIVSTNLHFSTDNPDAPFELDPNFAMAQWFKTHRNASPLKHPDWDAFRDPDEMVYRTYNMQQDGQETYVTGLFEQFSARGHDTMLEPTWAGSLARLYAPARYLFHTLQMASAYLSQMAPASTISNCATYQTADSLRWLTHTAYRTAELAKTFPAIGLGTGERSFWETDPAWQGWRELVEKALVAWDWAESFTAFSLVIRPAVEEGLLRTLGEAGRHNGDTLLGLLVDAQLLDAQRHRRWASALTRMALEQPGNREALQGWIAKWEPLADAAIDTYCAALPDAAGAATRARAATREFRRGLGL</sequence>
<dbReference type="Gene3D" id="1.10.620.20">
    <property type="entry name" value="Ribonucleotide Reductase, subunit A"/>
    <property type="match status" value="1"/>
</dbReference>
<evidence type="ECO:0000313" key="3">
    <source>
        <dbReference type="EMBL" id="QBM26392.1"/>
    </source>
</evidence>
<dbReference type="InterPro" id="IPR009078">
    <property type="entry name" value="Ferritin-like_SF"/>
</dbReference>
<dbReference type="InterPro" id="IPR012078">
    <property type="entry name" value="MP_mOase_hydro"/>
</dbReference>
<dbReference type="Pfam" id="PF02332">
    <property type="entry name" value="Phenol_Hydrox"/>
    <property type="match status" value="1"/>
</dbReference>
<evidence type="ECO:0000256" key="2">
    <source>
        <dbReference type="ARBA" id="ARBA00023033"/>
    </source>
</evidence>
<dbReference type="GO" id="GO:0016709">
    <property type="term" value="F:oxidoreductase activity, acting on paired donors, with incorporation or reduction of molecular oxygen, NAD(P)H as one donor, and incorporation of one atom of oxygen"/>
    <property type="evidence" value="ECO:0007669"/>
    <property type="project" value="InterPro"/>
</dbReference>
<organism evidence="3 4">
    <name type="scientific">Hydrogenophaga pseudoflava</name>
    <name type="common">Pseudomonas carboxydoflava</name>
    <dbReference type="NCBI Taxonomy" id="47421"/>
    <lineage>
        <taxon>Bacteria</taxon>
        <taxon>Pseudomonadati</taxon>
        <taxon>Pseudomonadota</taxon>
        <taxon>Betaproteobacteria</taxon>
        <taxon>Burkholderiales</taxon>
        <taxon>Comamonadaceae</taxon>
        <taxon>Hydrogenophaga</taxon>
    </lineage>
</organism>
<dbReference type="RefSeq" id="WP_127805775.1">
    <property type="nucleotide sequence ID" value="NZ_CP037867.1"/>
</dbReference>
<dbReference type="PIRSF" id="PIRSF000040">
    <property type="entry name" value="MMOH_comp"/>
    <property type="match status" value="1"/>
</dbReference>
<dbReference type="EMBL" id="CP037867">
    <property type="protein sequence ID" value="QBM26392.1"/>
    <property type="molecule type" value="Genomic_DNA"/>
</dbReference>
<name>A0A4P6WRI4_HYDPS</name>
<dbReference type="AlphaFoldDB" id="A0A4P6WRI4"/>
<keyword evidence="4" id="KW-1185">Reference proteome</keyword>
<dbReference type="KEGG" id="hpse:HPF_01785"/>
<keyword evidence="2 3" id="KW-0503">Monooxygenase</keyword>
<reference evidence="3 4" key="1">
    <citation type="submission" date="2019-03" db="EMBL/GenBank/DDBJ databases">
        <authorList>
            <person name="Sebastian G."/>
            <person name="Baumann P."/>
            <person name="Ruckert C."/>
            <person name="Kalinowski J."/>
            <person name="Nebel B."/>
            <person name="Takors R."/>
            <person name="Blombach B."/>
        </authorList>
    </citation>
    <scope>NUCLEOTIDE SEQUENCE [LARGE SCALE GENOMIC DNA]</scope>
    <source>
        <strain evidence="3 4">DSM 1084</strain>
    </source>
</reference>
<dbReference type="Proteomes" id="UP000293912">
    <property type="component" value="Chromosome"/>
</dbReference>
<keyword evidence="1 3" id="KW-0560">Oxidoreductase</keyword>
<evidence type="ECO:0000256" key="1">
    <source>
        <dbReference type="ARBA" id="ARBA00023002"/>
    </source>
</evidence>
<dbReference type="SUPFAM" id="SSF47240">
    <property type="entry name" value="Ferritin-like"/>
    <property type="match status" value="1"/>
</dbReference>
<dbReference type="EC" id="1.14.13.-" evidence="3"/>
<protein>
    <submittedName>
        <fullName evidence="3">Toluene-4-monooxygenase system protein E</fullName>
        <ecNumber evidence="3">1.14.13.-</ecNumber>
    </submittedName>
</protein>
<accession>A0A4P6WRI4</accession>